<sequence>MSDTSSNESGYSYSSTTLDMQLKSITLTKLFENIFKIRTLHGDVSQITMIRIKMPNDYLVVWSAGDDIPNIQFEIFLENCIIENNQMRQLHNQSPQFPITEGRKYLLNVDTVTTEGSELDIFLKYEPDDTYILMSEVTGEDEEEN</sequence>
<proteinExistence type="predicted"/>
<name>A0A8S9ZMZ4_9BILA</name>
<accession>A0A8S9ZMZ4</accession>
<dbReference type="AlphaFoldDB" id="A0A8S9ZMZ4"/>
<comment type="caution">
    <text evidence="1">The sequence shown here is derived from an EMBL/GenBank/DDBJ whole genome shotgun (WGS) entry which is preliminary data.</text>
</comment>
<dbReference type="Proteomes" id="UP000605970">
    <property type="component" value="Unassembled WGS sequence"/>
</dbReference>
<gene>
    <name evidence="1" type="ORF">Mgra_00005817</name>
</gene>
<keyword evidence="2" id="KW-1185">Reference proteome</keyword>
<dbReference type="EMBL" id="JABEBT010000051">
    <property type="protein sequence ID" value="KAF7634784.1"/>
    <property type="molecule type" value="Genomic_DNA"/>
</dbReference>
<evidence type="ECO:0000313" key="2">
    <source>
        <dbReference type="Proteomes" id="UP000605970"/>
    </source>
</evidence>
<reference evidence="1" key="1">
    <citation type="journal article" date="2020" name="Ecol. Evol.">
        <title>Genome structure and content of the rice root-knot nematode (Meloidogyne graminicola).</title>
        <authorList>
            <person name="Phan N.T."/>
            <person name="Danchin E.G.J."/>
            <person name="Klopp C."/>
            <person name="Perfus-Barbeoch L."/>
            <person name="Kozlowski D.K."/>
            <person name="Koutsovoulos G.D."/>
            <person name="Lopez-Roques C."/>
            <person name="Bouchez O."/>
            <person name="Zahm M."/>
            <person name="Besnard G."/>
            <person name="Bellafiore S."/>
        </authorList>
    </citation>
    <scope>NUCLEOTIDE SEQUENCE</scope>
    <source>
        <strain evidence="1">VN-18</strain>
    </source>
</reference>
<organism evidence="1 2">
    <name type="scientific">Meloidogyne graminicola</name>
    <dbReference type="NCBI Taxonomy" id="189291"/>
    <lineage>
        <taxon>Eukaryota</taxon>
        <taxon>Metazoa</taxon>
        <taxon>Ecdysozoa</taxon>
        <taxon>Nematoda</taxon>
        <taxon>Chromadorea</taxon>
        <taxon>Rhabditida</taxon>
        <taxon>Tylenchina</taxon>
        <taxon>Tylenchomorpha</taxon>
        <taxon>Tylenchoidea</taxon>
        <taxon>Meloidogynidae</taxon>
        <taxon>Meloidogyninae</taxon>
        <taxon>Meloidogyne</taxon>
    </lineage>
</organism>
<protein>
    <submittedName>
        <fullName evidence="1">Uncharacterized protein</fullName>
    </submittedName>
</protein>
<evidence type="ECO:0000313" key="1">
    <source>
        <dbReference type="EMBL" id="KAF7634784.1"/>
    </source>
</evidence>